<proteinExistence type="predicted"/>
<feature type="transmembrane region" description="Helical" evidence="14">
    <location>
        <begin position="39"/>
        <end position="61"/>
    </location>
</feature>
<evidence type="ECO:0000313" key="16">
    <source>
        <dbReference type="EMBL" id="OAT72833.1"/>
    </source>
</evidence>
<evidence type="ECO:0000259" key="15">
    <source>
        <dbReference type="PROSITE" id="PS50109"/>
    </source>
</evidence>
<dbReference type="Pfam" id="PF02518">
    <property type="entry name" value="HATPase_c"/>
    <property type="match status" value="1"/>
</dbReference>
<evidence type="ECO:0000313" key="17">
    <source>
        <dbReference type="Proteomes" id="UP000078290"/>
    </source>
</evidence>
<dbReference type="SMART" id="SM00388">
    <property type="entry name" value="HisKA"/>
    <property type="match status" value="1"/>
</dbReference>
<dbReference type="InterPro" id="IPR003594">
    <property type="entry name" value="HATPase_dom"/>
</dbReference>
<evidence type="ECO:0000256" key="7">
    <source>
        <dbReference type="ARBA" id="ARBA00022692"/>
    </source>
</evidence>
<evidence type="ECO:0000256" key="11">
    <source>
        <dbReference type="ARBA" id="ARBA00022989"/>
    </source>
</evidence>
<reference evidence="17" key="1">
    <citation type="submission" date="2016-05" db="EMBL/GenBank/DDBJ databases">
        <authorList>
            <person name="Wang W."/>
            <person name="Zhu L."/>
        </authorList>
    </citation>
    <scope>NUCLEOTIDE SEQUENCE [LARGE SCALE GENOMIC DNA]</scope>
    <source>
        <strain evidence="17">W-2</strain>
    </source>
</reference>
<keyword evidence="12" id="KW-0902">Two-component regulatory system</keyword>
<dbReference type="PANTHER" id="PTHR43065:SF46">
    <property type="entry name" value="C4-DICARBOXYLATE TRANSPORT SENSOR PROTEIN DCTB"/>
    <property type="match status" value="1"/>
</dbReference>
<keyword evidence="6" id="KW-0808">Transferase</keyword>
<evidence type="ECO:0000256" key="3">
    <source>
        <dbReference type="ARBA" id="ARBA00012438"/>
    </source>
</evidence>
<dbReference type="EC" id="2.7.13.3" evidence="3"/>
<keyword evidence="8" id="KW-0547">Nucleotide-binding</keyword>
<keyword evidence="9 16" id="KW-0418">Kinase</keyword>
<protein>
    <recommendedName>
        <fullName evidence="3">histidine kinase</fullName>
        <ecNumber evidence="3">2.7.13.3</ecNumber>
    </recommendedName>
</protein>
<name>A0A1B7KRW1_PARTM</name>
<feature type="transmembrane region" description="Helical" evidence="14">
    <location>
        <begin position="9"/>
        <end position="27"/>
    </location>
</feature>
<dbReference type="InterPro" id="IPR036890">
    <property type="entry name" value="HATPase_C_sf"/>
</dbReference>
<evidence type="ECO:0000256" key="9">
    <source>
        <dbReference type="ARBA" id="ARBA00022777"/>
    </source>
</evidence>
<dbReference type="OrthoDB" id="9815750at2"/>
<evidence type="ECO:0000256" key="12">
    <source>
        <dbReference type="ARBA" id="ARBA00023012"/>
    </source>
</evidence>
<dbReference type="Proteomes" id="UP000078290">
    <property type="component" value="Unassembled WGS sequence"/>
</dbReference>
<dbReference type="SUPFAM" id="SSF55874">
    <property type="entry name" value="ATPase domain of HSP90 chaperone/DNA topoisomerase II/histidine kinase"/>
    <property type="match status" value="1"/>
</dbReference>
<dbReference type="InterPro" id="IPR004358">
    <property type="entry name" value="Sig_transdc_His_kin-like_C"/>
</dbReference>
<evidence type="ECO:0000256" key="2">
    <source>
        <dbReference type="ARBA" id="ARBA00004651"/>
    </source>
</evidence>
<dbReference type="EMBL" id="LXMA01000023">
    <property type="protein sequence ID" value="OAT72833.1"/>
    <property type="molecule type" value="Genomic_DNA"/>
</dbReference>
<evidence type="ECO:0000256" key="1">
    <source>
        <dbReference type="ARBA" id="ARBA00000085"/>
    </source>
</evidence>
<dbReference type="SMART" id="SM00387">
    <property type="entry name" value="HATPase_c"/>
    <property type="match status" value="1"/>
</dbReference>
<evidence type="ECO:0000256" key="14">
    <source>
        <dbReference type="SAM" id="Phobius"/>
    </source>
</evidence>
<feature type="domain" description="Histidine kinase" evidence="15">
    <location>
        <begin position="212"/>
        <end position="417"/>
    </location>
</feature>
<keyword evidence="11 14" id="KW-1133">Transmembrane helix</keyword>
<evidence type="ECO:0000256" key="4">
    <source>
        <dbReference type="ARBA" id="ARBA00022475"/>
    </source>
</evidence>
<dbReference type="RefSeq" id="WP_064551802.1">
    <property type="nucleotide sequence ID" value="NZ_LXMA01000023.1"/>
</dbReference>
<dbReference type="PROSITE" id="PS50109">
    <property type="entry name" value="HIS_KIN"/>
    <property type="match status" value="1"/>
</dbReference>
<dbReference type="Pfam" id="PF00512">
    <property type="entry name" value="HisKA"/>
    <property type="match status" value="1"/>
</dbReference>
<dbReference type="InterPro" id="IPR036097">
    <property type="entry name" value="HisK_dim/P_sf"/>
</dbReference>
<dbReference type="SUPFAM" id="SSF47384">
    <property type="entry name" value="Homodimeric domain of signal transducing histidine kinase"/>
    <property type="match status" value="1"/>
</dbReference>
<dbReference type="PANTHER" id="PTHR43065">
    <property type="entry name" value="SENSOR HISTIDINE KINASE"/>
    <property type="match status" value="1"/>
</dbReference>
<dbReference type="AlphaFoldDB" id="A0A1B7KRW1"/>
<keyword evidence="7 14" id="KW-0812">Transmembrane</keyword>
<feature type="transmembrane region" description="Helical" evidence="14">
    <location>
        <begin position="165"/>
        <end position="184"/>
    </location>
</feature>
<dbReference type="Gene3D" id="3.30.565.10">
    <property type="entry name" value="Histidine kinase-like ATPase, C-terminal domain"/>
    <property type="match status" value="1"/>
</dbReference>
<dbReference type="GO" id="GO:0071555">
    <property type="term" value="P:cell wall organization"/>
    <property type="evidence" value="ECO:0007669"/>
    <property type="project" value="InterPro"/>
</dbReference>
<comment type="catalytic activity">
    <reaction evidence="1">
        <text>ATP + protein L-histidine = ADP + protein N-phospho-L-histidine.</text>
        <dbReference type="EC" id="2.7.13.3"/>
    </reaction>
</comment>
<organism evidence="16 17">
    <name type="scientific">Parageobacillus thermoglucosidasius</name>
    <name type="common">Geobacillus thermoglucosidasius</name>
    <dbReference type="NCBI Taxonomy" id="1426"/>
    <lineage>
        <taxon>Bacteria</taxon>
        <taxon>Bacillati</taxon>
        <taxon>Bacillota</taxon>
        <taxon>Bacilli</taxon>
        <taxon>Bacillales</taxon>
        <taxon>Anoxybacillaceae</taxon>
        <taxon>Parageobacillus</taxon>
    </lineage>
</organism>
<feature type="transmembrane region" description="Helical" evidence="14">
    <location>
        <begin position="103"/>
        <end position="126"/>
    </location>
</feature>
<keyword evidence="4" id="KW-1003">Cell membrane</keyword>
<feature type="transmembrane region" description="Helical" evidence="14">
    <location>
        <begin position="138"/>
        <end position="159"/>
    </location>
</feature>
<dbReference type="GO" id="GO:0000155">
    <property type="term" value="F:phosphorelay sensor kinase activity"/>
    <property type="evidence" value="ECO:0007669"/>
    <property type="project" value="InterPro"/>
</dbReference>
<evidence type="ECO:0000256" key="10">
    <source>
        <dbReference type="ARBA" id="ARBA00022840"/>
    </source>
</evidence>
<evidence type="ECO:0000256" key="6">
    <source>
        <dbReference type="ARBA" id="ARBA00022679"/>
    </source>
</evidence>
<keyword evidence="13 14" id="KW-0472">Membrane</keyword>
<comment type="subcellular location">
    <subcellularLocation>
        <location evidence="2">Cell membrane</location>
        <topology evidence="2">Multi-pass membrane protein</topology>
    </subcellularLocation>
</comment>
<dbReference type="InterPro" id="IPR011620">
    <property type="entry name" value="Sig_transdc_His_kinase_LytS_TM"/>
</dbReference>
<gene>
    <name evidence="16" type="ORF">A7K69_07815</name>
</gene>
<keyword evidence="10" id="KW-0067">ATP-binding</keyword>
<evidence type="ECO:0000256" key="5">
    <source>
        <dbReference type="ARBA" id="ARBA00022553"/>
    </source>
</evidence>
<accession>A0A1B7KRW1</accession>
<dbReference type="InterPro" id="IPR005467">
    <property type="entry name" value="His_kinase_dom"/>
</dbReference>
<dbReference type="CDD" id="cd00082">
    <property type="entry name" value="HisKA"/>
    <property type="match status" value="1"/>
</dbReference>
<dbReference type="GO" id="GO:0005524">
    <property type="term" value="F:ATP binding"/>
    <property type="evidence" value="ECO:0007669"/>
    <property type="project" value="UniProtKB-KW"/>
</dbReference>
<dbReference type="Pfam" id="PF07694">
    <property type="entry name" value="5TM-5TMR_LYT"/>
    <property type="match status" value="1"/>
</dbReference>
<dbReference type="PRINTS" id="PR00344">
    <property type="entry name" value="BCTRLSENSOR"/>
</dbReference>
<sequence length="418" mass="47037">MGAYVNQHVLNNLFYILVSVFVFYFIYDHGEIFKKRILYRNALLTACMGFPIILCMKFPIYIDEQCVHDLRQIPFLIGTLYGGGIVGFILLLILLAARSLIYGFEYITAIVYMTMLIVTALISPTFHALKRSNKLSMSVWLTFFLAILVTFLAIIIADFPVTNSYIVYFILLPPIGMLFVVYIIETLKEAIIMRSKLVKIEKMEVVSQLAASISHEIRNPLTVVKGFIQLLKTPSLPQDTKDRYIQIALDEINRAEAIINDYLTFAKPTSDKVERLMVNEELQKVVQMLAPMAHMNSIEIVKKLQPGAIVGNIQYFQQCFLNLIKNSIEAMPNGGTLTISSRLHGNHIIITIKDTGVGMTAEQVNRFGEPYFSTKDKGTGLGTMVAVKMIQAMQGKLHIESEVNKGTTLTITFPKAAN</sequence>
<dbReference type="Gene3D" id="1.10.287.130">
    <property type="match status" value="1"/>
</dbReference>
<dbReference type="GO" id="GO:0005886">
    <property type="term" value="C:plasma membrane"/>
    <property type="evidence" value="ECO:0007669"/>
    <property type="project" value="UniProtKB-SubCell"/>
</dbReference>
<keyword evidence="5" id="KW-0597">Phosphoprotein</keyword>
<dbReference type="InterPro" id="IPR003661">
    <property type="entry name" value="HisK_dim/P_dom"/>
</dbReference>
<evidence type="ECO:0000256" key="13">
    <source>
        <dbReference type="ARBA" id="ARBA00023136"/>
    </source>
</evidence>
<feature type="transmembrane region" description="Helical" evidence="14">
    <location>
        <begin position="73"/>
        <end position="97"/>
    </location>
</feature>
<evidence type="ECO:0000256" key="8">
    <source>
        <dbReference type="ARBA" id="ARBA00022741"/>
    </source>
</evidence>
<comment type="caution">
    <text evidence="16">The sequence shown here is derived from an EMBL/GenBank/DDBJ whole genome shotgun (WGS) entry which is preliminary data.</text>
</comment>